<dbReference type="AlphaFoldDB" id="A0ABD1AUI6"/>
<protein>
    <submittedName>
        <fullName evidence="3">Uncharacterized protein</fullName>
    </submittedName>
</protein>
<dbReference type="Pfam" id="PF03004">
    <property type="entry name" value="Transposase_24"/>
    <property type="match status" value="1"/>
</dbReference>
<evidence type="ECO:0000256" key="1">
    <source>
        <dbReference type="SAM" id="Coils"/>
    </source>
</evidence>
<keyword evidence="4" id="KW-1185">Reference proteome</keyword>
<dbReference type="EMBL" id="JBANAX010000558">
    <property type="protein sequence ID" value="KAL1203395.1"/>
    <property type="molecule type" value="Genomic_DNA"/>
</dbReference>
<evidence type="ECO:0000313" key="3">
    <source>
        <dbReference type="EMBL" id="KAL1203395.1"/>
    </source>
</evidence>
<sequence>MTAYWETEEAQKRSQTYSDVRISDRNGLGPHVHFSGPKSYNQIQQDLQEQLGRAVSLGEVFIKTHTRPDGTYVDNKAEKIAQTYEKNIQEKLAELEAETSIVSDCGSRPREMTVDEYTAIFLQSTEKDSRGTPYGVGSLKETLLNGKRKQPGDSSSFVALQEQLKEAQRKIEEQAAYNERREAEHSRAAAGQKDKIDHLSLVEKYLRETDLHYLDFVATQSAAAAAAAPGTSPPSAS</sequence>
<dbReference type="Proteomes" id="UP001558713">
    <property type="component" value="Unassembled WGS sequence"/>
</dbReference>
<organism evidence="3 4">
    <name type="scientific">Cardamine amara subsp. amara</name>
    <dbReference type="NCBI Taxonomy" id="228776"/>
    <lineage>
        <taxon>Eukaryota</taxon>
        <taxon>Viridiplantae</taxon>
        <taxon>Streptophyta</taxon>
        <taxon>Embryophyta</taxon>
        <taxon>Tracheophyta</taxon>
        <taxon>Spermatophyta</taxon>
        <taxon>Magnoliopsida</taxon>
        <taxon>eudicotyledons</taxon>
        <taxon>Gunneridae</taxon>
        <taxon>Pentapetalae</taxon>
        <taxon>rosids</taxon>
        <taxon>malvids</taxon>
        <taxon>Brassicales</taxon>
        <taxon>Brassicaceae</taxon>
        <taxon>Cardamineae</taxon>
        <taxon>Cardamine</taxon>
    </lineage>
</organism>
<proteinExistence type="predicted"/>
<comment type="caution">
    <text evidence="3">The sequence shown here is derived from an EMBL/GenBank/DDBJ whole genome shotgun (WGS) entry which is preliminary data.</text>
</comment>
<gene>
    <name evidence="3" type="ORF">V5N11_012918</name>
</gene>
<evidence type="ECO:0000313" key="4">
    <source>
        <dbReference type="Proteomes" id="UP001558713"/>
    </source>
</evidence>
<keyword evidence="1" id="KW-0175">Coiled coil</keyword>
<accession>A0ABD1AUI6</accession>
<reference evidence="3 4" key="1">
    <citation type="submission" date="2024-04" db="EMBL/GenBank/DDBJ databases">
        <title>Genome assembly C_amara_ONT_v2.</title>
        <authorList>
            <person name="Yant L."/>
            <person name="Moore C."/>
            <person name="Slenker M."/>
        </authorList>
    </citation>
    <scope>NUCLEOTIDE SEQUENCE [LARGE SCALE GENOMIC DNA]</scope>
    <source>
        <tissue evidence="3">Leaf</tissue>
    </source>
</reference>
<dbReference type="InterPro" id="IPR004252">
    <property type="entry name" value="Probable_transposase_24"/>
</dbReference>
<evidence type="ECO:0000256" key="2">
    <source>
        <dbReference type="SAM" id="MobiDB-lite"/>
    </source>
</evidence>
<feature type="region of interest" description="Disordered" evidence="2">
    <location>
        <begin position="1"/>
        <end position="37"/>
    </location>
</feature>
<feature type="coiled-coil region" evidence="1">
    <location>
        <begin position="157"/>
        <end position="184"/>
    </location>
</feature>
<name>A0ABD1AUI6_CARAN</name>